<dbReference type="InterPro" id="IPR001650">
    <property type="entry name" value="Helicase_C-like"/>
</dbReference>
<dbReference type="InterPro" id="IPR014001">
    <property type="entry name" value="Helicase_ATP-bd"/>
</dbReference>
<dbReference type="GO" id="GO:0016787">
    <property type="term" value="F:hydrolase activity"/>
    <property type="evidence" value="ECO:0007669"/>
    <property type="project" value="InterPro"/>
</dbReference>
<protein>
    <submittedName>
        <fullName evidence="3">SSL2 DNA or RNA helicases of superfamily II</fullName>
    </submittedName>
</protein>
<accession>A0A6J7WVD6</accession>
<keyword evidence="3" id="KW-0378">Hydrolase</keyword>
<feature type="domain" description="Helicase ATP-binding" evidence="1">
    <location>
        <begin position="123"/>
        <end position="280"/>
    </location>
</feature>
<keyword evidence="3" id="KW-0347">Helicase</keyword>
<dbReference type="Pfam" id="PF00271">
    <property type="entry name" value="Helicase_C"/>
    <property type="match status" value="1"/>
</dbReference>
<dbReference type="InterPro" id="IPR006935">
    <property type="entry name" value="Helicase/UvrB_N"/>
</dbReference>
<dbReference type="InterPro" id="IPR049409">
    <property type="entry name" value="UvsW_N"/>
</dbReference>
<dbReference type="SUPFAM" id="SSF52540">
    <property type="entry name" value="P-loop containing nucleoside triphosphate hydrolases"/>
    <property type="match status" value="2"/>
</dbReference>
<reference evidence="3" key="1">
    <citation type="submission" date="2020-05" db="EMBL/GenBank/DDBJ databases">
        <authorList>
            <person name="Chiriac C."/>
            <person name="Salcher M."/>
            <person name="Ghai R."/>
            <person name="Kavagutti S V."/>
        </authorList>
    </citation>
    <scope>NUCLEOTIDE SEQUENCE</scope>
</reference>
<dbReference type="InterPro" id="IPR049430">
    <property type="entry name" value="UvsW_N_sf"/>
</dbReference>
<dbReference type="GO" id="GO:0005524">
    <property type="term" value="F:ATP binding"/>
    <property type="evidence" value="ECO:0007669"/>
    <property type="project" value="InterPro"/>
</dbReference>
<dbReference type="Gene3D" id="3.30.780.20">
    <property type="match status" value="1"/>
</dbReference>
<dbReference type="InterPro" id="IPR027417">
    <property type="entry name" value="P-loop_NTPase"/>
</dbReference>
<dbReference type="Pfam" id="PF21241">
    <property type="entry name" value="UvsW_N"/>
    <property type="match status" value="1"/>
</dbReference>
<dbReference type="Gene3D" id="3.40.50.300">
    <property type="entry name" value="P-loop containing nucleotide triphosphate hydrolases"/>
    <property type="match status" value="2"/>
</dbReference>
<dbReference type="GO" id="GO:0003677">
    <property type="term" value="F:DNA binding"/>
    <property type="evidence" value="ECO:0007669"/>
    <property type="project" value="InterPro"/>
</dbReference>
<gene>
    <name evidence="3" type="ORF">UFOVP242_155</name>
</gene>
<organism evidence="3">
    <name type="scientific">uncultured Caudovirales phage</name>
    <dbReference type="NCBI Taxonomy" id="2100421"/>
    <lineage>
        <taxon>Viruses</taxon>
        <taxon>Duplodnaviria</taxon>
        <taxon>Heunggongvirae</taxon>
        <taxon>Uroviricota</taxon>
        <taxon>Caudoviricetes</taxon>
        <taxon>Peduoviridae</taxon>
        <taxon>Maltschvirus</taxon>
        <taxon>Maltschvirus maltsch</taxon>
    </lineage>
</organism>
<evidence type="ECO:0000259" key="1">
    <source>
        <dbReference type="PROSITE" id="PS51192"/>
    </source>
</evidence>
<dbReference type="EMBL" id="LR798294">
    <property type="protein sequence ID" value="CAB5221941.1"/>
    <property type="molecule type" value="Genomic_DNA"/>
</dbReference>
<name>A0A6J7WVD6_9CAUD</name>
<feature type="domain" description="Helicase C-terminal" evidence="2">
    <location>
        <begin position="335"/>
        <end position="495"/>
    </location>
</feature>
<keyword evidence="3" id="KW-0547">Nucleotide-binding</keyword>
<dbReference type="Pfam" id="PF04851">
    <property type="entry name" value="ResIII"/>
    <property type="match status" value="1"/>
</dbReference>
<dbReference type="PROSITE" id="PS51194">
    <property type="entry name" value="HELICASE_CTER"/>
    <property type="match status" value="1"/>
</dbReference>
<evidence type="ECO:0000313" key="3">
    <source>
        <dbReference type="EMBL" id="CAB5221941.1"/>
    </source>
</evidence>
<dbReference type="PANTHER" id="PTHR47396:SF1">
    <property type="entry name" value="ATP-DEPENDENT HELICASE IRC3-RELATED"/>
    <property type="match status" value="1"/>
</dbReference>
<dbReference type="GO" id="GO:0004386">
    <property type="term" value="F:helicase activity"/>
    <property type="evidence" value="ECO:0007669"/>
    <property type="project" value="UniProtKB-KW"/>
</dbReference>
<evidence type="ECO:0000259" key="2">
    <source>
        <dbReference type="PROSITE" id="PS51194"/>
    </source>
</evidence>
<proteinExistence type="predicted"/>
<sequence length="495" mass="56792">MADIAIKKKNDVYLTVQSDPSIGQELVDHFSFDAPGAKFHPLFRNKVWDGKIRLFSMFTKELYVGLKSYLEHFAEVNQYTIDYSEYIHTADTVTPEEVKEFVDALNLSLPDNGAVREYQLDAIFRAISDGRRLLLSPTGSGKSLIIYCLLRWNQRFGRRQLILVPTTSLVEQMYADFQSYSQNNGWKASECCSKIYSGYSKENLNEIVISTWQSVYELPKKFFEGFQVVYGDEAHTFKAKSLTGIMHKMVNTPYRIGTTGTLDGTKTHKLVLEGLFGSVYKVTSTKQLMDDNQLAELKIFGLVLQYPDDVKKACKDNKYPDEMDFLCSYEPRNKFIRNLALNQKGNSLVLFQYVEKHGTILFDMIKAKAGDRKVFFVFGGTETADREDIRRITEKENDAIIVASYGTFSTGINIRNLHNIIFASPTKSKIRNLQSVGRGLRKGDDKTHCNLYDIGDDLTWKARKNYTLLHMIERIKTYNDEHFDYKLVKVSLNVL</sequence>
<dbReference type="PANTHER" id="PTHR47396">
    <property type="entry name" value="TYPE I RESTRICTION ENZYME ECOKI R PROTEIN"/>
    <property type="match status" value="1"/>
</dbReference>
<keyword evidence="3" id="KW-0067">ATP-binding</keyword>
<dbReference type="InterPro" id="IPR050742">
    <property type="entry name" value="Helicase_Restrict-Modif_Enz"/>
</dbReference>
<dbReference type="SMART" id="SM00487">
    <property type="entry name" value="DEXDc"/>
    <property type="match status" value="1"/>
</dbReference>
<dbReference type="PROSITE" id="PS51192">
    <property type="entry name" value="HELICASE_ATP_BIND_1"/>
    <property type="match status" value="1"/>
</dbReference>